<dbReference type="GO" id="GO:0005852">
    <property type="term" value="C:eukaryotic translation initiation factor 3 complex"/>
    <property type="evidence" value="ECO:0007669"/>
    <property type="project" value="InterPro"/>
</dbReference>
<dbReference type="GO" id="GO:0046983">
    <property type="term" value="F:protein dimerization activity"/>
    <property type="evidence" value="ECO:0007669"/>
    <property type="project" value="InterPro"/>
</dbReference>
<dbReference type="PROSITE" id="PS50250">
    <property type="entry name" value="PCI"/>
    <property type="match status" value="1"/>
</dbReference>
<feature type="domain" description="PCI" evidence="5">
    <location>
        <begin position="1"/>
        <end position="163"/>
    </location>
</feature>
<organism evidence="6 7">
    <name type="scientific">Ditylenchus dipsaci</name>
    <dbReference type="NCBI Taxonomy" id="166011"/>
    <lineage>
        <taxon>Eukaryota</taxon>
        <taxon>Metazoa</taxon>
        <taxon>Ecdysozoa</taxon>
        <taxon>Nematoda</taxon>
        <taxon>Chromadorea</taxon>
        <taxon>Rhabditida</taxon>
        <taxon>Tylenchina</taxon>
        <taxon>Tylenchomorpha</taxon>
        <taxon>Sphaerularioidea</taxon>
        <taxon>Anguinidae</taxon>
        <taxon>Anguininae</taxon>
        <taxon>Ditylenchus</taxon>
    </lineage>
</organism>
<keyword evidence="1" id="KW-0963">Cytoplasm</keyword>
<evidence type="ECO:0000256" key="4">
    <source>
        <dbReference type="ARBA" id="ARBA00047068"/>
    </source>
</evidence>
<dbReference type="InterPro" id="IPR000717">
    <property type="entry name" value="PCI_dom"/>
</dbReference>
<comment type="subunit">
    <text evidence="4">Component of the eukaryotic translation initiation factor 3 (eIF-3) complex. The eIF-3 complex interacts with pix. Interacts with mxt.</text>
</comment>
<keyword evidence="3" id="KW-0648">Protein biosynthesis</keyword>
<dbReference type="PANTHER" id="PTHR10317">
    <property type="entry name" value="EUKARYOTIC TRANSLATION INITIATION FACTOR 3 SUBUNIT E"/>
    <property type="match status" value="1"/>
</dbReference>
<keyword evidence="6" id="KW-1185">Reference proteome</keyword>
<dbReference type="InterPro" id="IPR016650">
    <property type="entry name" value="eIF3e"/>
</dbReference>
<sequence length="473" mass="53984">MFMNQQAYLNSIQVLCPHLIRYLAVAVVMTKNKQKNYLKDLMKVIEVEQHNYRDAITDFLTSLYVDYDFDAAQQKLEDCEKVLQNDFFLVGSVEEFRESARLLVFDMYCRTHKSINLDTLASRFFKDPEEAETWVVSLIQDCRIDGAKIDSDKRQIVMCPKQTNIHGQLAANSERIYTRTLKLTTQLGELKANKKAAWKVEIEPNGVVVVRCRECRQSFKHPSKASTLSYHWKSKHSEKEQPSTKLGNCAQLKTKKDKIKNSLTDALVIPSYPINMFLHPSMRNLFKAMNSDIELPTSKNTLKDMLMDKCTAVKKRMKNALENIPVRPSITCDVTWQAELQENNLITAEPMSELDLLLSEIADEQLKKRQEEEGTYSGAKSWLKSILTRGMAARASCATPIDPLKYWSNMLCTEYRSVAVSALEVLSVPATSAPIERVFSLAGLATRNQRNRTMIDLLNAQVIVYCNQLGKNI</sequence>
<proteinExistence type="predicted"/>
<evidence type="ECO:0000313" key="6">
    <source>
        <dbReference type="Proteomes" id="UP000887574"/>
    </source>
</evidence>
<dbReference type="WBParaSite" id="jg10719">
    <property type="protein sequence ID" value="jg10719"/>
    <property type="gene ID" value="jg10719"/>
</dbReference>
<dbReference type="GO" id="GO:0003743">
    <property type="term" value="F:translation initiation factor activity"/>
    <property type="evidence" value="ECO:0007669"/>
    <property type="project" value="UniProtKB-KW"/>
</dbReference>
<protein>
    <submittedName>
        <fullName evidence="7">PCI domain-containing protein</fullName>
    </submittedName>
</protein>
<evidence type="ECO:0000256" key="2">
    <source>
        <dbReference type="ARBA" id="ARBA00022540"/>
    </source>
</evidence>
<dbReference type="InterPro" id="IPR008906">
    <property type="entry name" value="HATC_C_dom"/>
</dbReference>
<dbReference type="Proteomes" id="UP000887574">
    <property type="component" value="Unplaced"/>
</dbReference>
<accession>A0A915CMN5</accession>
<evidence type="ECO:0000256" key="3">
    <source>
        <dbReference type="ARBA" id="ARBA00022917"/>
    </source>
</evidence>
<dbReference type="SUPFAM" id="SSF46785">
    <property type="entry name" value="Winged helix' DNA-binding domain"/>
    <property type="match status" value="1"/>
</dbReference>
<keyword evidence="2" id="KW-0396">Initiation factor</keyword>
<dbReference type="InterPro" id="IPR036390">
    <property type="entry name" value="WH_DNA-bd_sf"/>
</dbReference>
<dbReference type="Pfam" id="PF05699">
    <property type="entry name" value="Dimer_Tnp_hAT"/>
    <property type="match status" value="1"/>
</dbReference>
<evidence type="ECO:0000313" key="7">
    <source>
        <dbReference type="WBParaSite" id="jg10719"/>
    </source>
</evidence>
<evidence type="ECO:0000256" key="1">
    <source>
        <dbReference type="ARBA" id="ARBA00022490"/>
    </source>
</evidence>
<evidence type="ECO:0000259" key="5">
    <source>
        <dbReference type="PROSITE" id="PS50250"/>
    </source>
</evidence>
<dbReference type="Pfam" id="PF01399">
    <property type="entry name" value="PCI"/>
    <property type="match status" value="1"/>
</dbReference>
<dbReference type="SUPFAM" id="SSF53098">
    <property type="entry name" value="Ribonuclease H-like"/>
    <property type="match status" value="1"/>
</dbReference>
<dbReference type="AlphaFoldDB" id="A0A915CMN5"/>
<dbReference type="InterPro" id="IPR012337">
    <property type="entry name" value="RNaseH-like_sf"/>
</dbReference>
<name>A0A915CMN5_9BILA</name>
<reference evidence="7" key="1">
    <citation type="submission" date="2022-11" db="UniProtKB">
        <authorList>
            <consortium name="WormBaseParasite"/>
        </authorList>
    </citation>
    <scope>IDENTIFICATION</scope>
</reference>